<keyword evidence="11" id="KW-0732">Signal</keyword>
<evidence type="ECO:0000259" key="12">
    <source>
        <dbReference type="Pfam" id="PF00759"/>
    </source>
</evidence>
<keyword evidence="8" id="KW-0624">Polysaccharide degradation</keyword>
<name>A0A167UVM0_9AGAM</name>
<evidence type="ECO:0000313" key="13">
    <source>
        <dbReference type="EMBL" id="KZP04346.1"/>
    </source>
</evidence>
<dbReference type="PANTHER" id="PTHR22298">
    <property type="entry name" value="ENDO-1,4-BETA-GLUCANASE"/>
    <property type="match status" value="1"/>
</dbReference>
<reference evidence="13" key="1">
    <citation type="journal article" date="2016" name="Mol. Biol. Evol.">
        <title>Comparative Genomics of Early-Diverging Mushroom-Forming Fungi Provides Insights into the Origins of Lignocellulose Decay Capabilities.</title>
        <authorList>
            <person name="Nagy L.G."/>
            <person name="Riley R."/>
            <person name="Tritt A."/>
            <person name="Adam C."/>
            <person name="Daum C."/>
            <person name="Floudas D."/>
            <person name="Sun H."/>
            <person name="Yadav J.S."/>
            <person name="Pangilinan J."/>
            <person name="Larsson K.H."/>
            <person name="Matsuura K."/>
            <person name="Barry K."/>
            <person name="Labutti K."/>
            <person name="Kuo R."/>
            <person name="Ohm R.A."/>
            <person name="Bhattacharya S.S."/>
            <person name="Shirouzu T."/>
            <person name="Yoshinaga Y."/>
            <person name="Martin F.M."/>
            <person name="Grigoriev I.V."/>
            <person name="Hibbett D.S."/>
        </authorList>
    </citation>
    <scope>NUCLEOTIDE SEQUENCE [LARGE SCALE GENOMIC DNA]</scope>
    <source>
        <strain evidence="13">CBS 109695</strain>
    </source>
</reference>
<keyword evidence="5" id="KW-0136">Cellulose degradation</keyword>
<evidence type="ECO:0000256" key="4">
    <source>
        <dbReference type="ARBA" id="ARBA00022801"/>
    </source>
</evidence>
<evidence type="ECO:0000256" key="2">
    <source>
        <dbReference type="ARBA" id="ARBA00007072"/>
    </source>
</evidence>
<feature type="domain" description="Glycoside hydrolase family 9" evidence="12">
    <location>
        <begin position="47"/>
        <end position="494"/>
    </location>
</feature>
<dbReference type="EC" id="3.2.1.4" evidence="3"/>
<evidence type="ECO:0000256" key="8">
    <source>
        <dbReference type="ARBA" id="ARBA00023326"/>
    </source>
</evidence>
<evidence type="ECO:0000256" key="5">
    <source>
        <dbReference type="ARBA" id="ARBA00023001"/>
    </source>
</evidence>
<feature type="transmembrane region" description="Helical" evidence="10">
    <location>
        <begin position="545"/>
        <end position="568"/>
    </location>
</feature>
<accession>A0A167UVM0</accession>
<feature type="signal peptide" evidence="11">
    <location>
        <begin position="1"/>
        <end position="16"/>
    </location>
</feature>
<dbReference type="Gene3D" id="1.50.10.10">
    <property type="match status" value="1"/>
</dbReference>
<organism evidence="13">
    <name type="scientific">Athelia psychrophila</name>
    <dbReference type="NCBI Taxonomy" id="1759441"/>
    <lineage>
        <taxon>Eukaryota</taxon>
        <taxon>Fungi</taxon>
        <taxon>Dikarya</taxon>
        <taxon>Basidiomycota</taxon>
        <taxon>Agaricomycotina</taxon>
        <taxon>Agaricomycetes</taxon>
        <taxon>Agaricomycetidae</taxon>
        <taxon>Atheliales</taxon>
        <taxon>Atheliaceae</taxon>
        <taxon>Athelia</taxon>
    </lineage>
</organism>
<proteinExistence type="inferred from homology"/>
<evidence type="ECO:0000256" key="3">
    <source>
        <dbReference type="ARBA" id="ARBA00012601"/>
    </source>
</evidence>
<evidence type="ECO:0000256" key="11">
    <source>
        <dbReference type="SAM" id="SignalP"/>
    </source>
</evidence>
<dbReference type="OrthoDB" id="10257085at2759"/>
<dbReference type="GO" id="GO:0030245">
    <property type="term" value="P:cellulose catabolic process"/>
    <property type="evidence" value="ECO:0007669"/>
    <property type="project" value="UniProtKB-KW"/>
</dbReference>
<comment type="similarity">
    <text evidence="2">Belongs to the glycosyl hydrolase 9 (cellulase E) family.</text>
</comment>
<dbReference type="InterPro" id="IPR008928">
    <property type="entry name" value="6-hairpin_glycosidase_sf"/>
</dbReference>
<feature type="region of interest" description="Disordered" evidence="9">
    <location>
        <begin position="22"/>
        <end position="42"/>
    </location>
</feature>
<sequence length="577" mass="61448">MKRLLALCLLTTSSLAQVALPNPPIDPPNPSAGAVASSGSTPNTQWSTLLGESLYFYEAQRSGKLPSTNRVSWRNDSAVNDGSDVNLDLSGGYYDAGDYIKCTYPLSFAVMSICWGALDYGTGYDSANQTAYLDDMLRWSLDWLIKVHPENNTLYVQVADSDLDNAYWGGDLNIPDPRPSFPINDTHPGTDAAAQASAAFGACSALYATRAPPAPFDKRASLQNDTYAATLLGHAQSLYAFAANASGGQMTYQTSVPVAGLAYASSSYQDELVIAALWLASAENSTELYSEAEAMYKQYELGGFNGVFNWDSKTPGLAVLFSQLAQAGLGADQSKWQTEAENYFDNIINNGGPGHLTSGGLLWYDGDSDDASLNPALNAAMLMSRYAIMATTSSKQTTYQNFAKAQLDYFLGKNPMNMPYVVGVNPNSPTNPHSAMASGGDNISAIDTSPPVEAYVLYGAVPGGPDKNDKYWDLRGDYIESEPAMDYSAPFLTLAAMHVGDAADPYYTALQAGAYAGVKPSGTPCDGAYPCKGGSGHGLSTVGKIVLGVVLGVVGLVIVVLLALWLWYGMRRRGKAQ</sequence>
<keyword evidence="10" id="KW-0472">Membrane</keyword>
<keyword evidence="4 13" id="KW-0378">Hydrolase</keyword>
<dbReference type="InterPro" id="IPR001701">
    <property type="entry name" value="Glyco_hydro_9"/>
</dbReference>
<dbReference type="GO" id="GO:0008810">
    <property type="term" value="F:cellulase activity"/>
    <property type="evidence" value="ECO:0007669"/>
    <property type="project" value="UniProtKB-EC"/>
</dbReference>
<protein>
    <recommendedName>
        <fullName evidence="3">cellulase</fullName>
        <ecNumber evidence="3">3.2.1.4</ecNumber>
    </recommendedName>
</protein>
<dbReference type="STRING" id="436010.A0A167UVM0"/>
<dbReference type="InterPro" id="IPR012341">
    <property type="entry name" value="6hp_glycosidase-like_sf"/>
</dbReference>
<dbReference type="AlphaFoldDB" id="A0A167UVM0"/>
<evidence type="ECO:0000256" key="9">
    <source>
        <dbReference type="SAM" id="MobiDB-lite"/>
    </source>
</evidence>
<evidence type="ECO:0000256" key="6">
    <source>
        <dbReference type="ARBA" id="ARBA00023277"/>
    </source>
</evidence>
<keyword evidence="6" id="KW-0119">Carbohydrate metabolism</keyword>
<dbReference type="SUPFAM" id="SSF48208">
    <property type="entry name" value="Six-hairpin glycosidases"/>
    <property type="match status" value="1"/>
</dbReference>
<gene>
    <name evidence="13" type="ORF">FIBSPDRAFT_806865</name>
</gene>
<keyword evidence="10" id="KW-1133">Transmembrane helix</keyword>
<dbReference type="EMBL" id="KV417933">
    <property type="protein sequence ID" value="KZP04346.1"/>
    <property type="molecule type" value="Genomic_DNA"/>
</dbReference>
<keyword evidence="7" id="KW-0326">Glycosidase</keyword>
<evidence type="ECO:0000256" key="1">
    <source>
        <dbReference type="ARBA" id="ARBA00000966"/>
    </source>
</evidence>
<evidence type="ECO:0000256" key="10">
    <source>
        <dbReference type="SAM" id="Phobius"/>
    </source>
</evidence>
<comment type="catalytic activity">
    <reaction evidence="1">
        <text>Endohydrolysis of (1-&gt;4)-beta-D-glucosidic linkages in cellulose, lichenin and cereal beta-D-glucans.</text>
        <dbReference type="EC" id="3.2.1.4"/>
    </reaction>
</comment>
<feature type="chain" id="PRO_5007893177" description="cellulase" evidence="11">
    <location>
        <begin position="17"/>
        <end position="577"/>
    </location>
</feature>
<evidence type="ECO:0000256" key="7">
    <source>
        <dbReference type="ARBA" id="ARBA00023295"/>
    </source>
</evidence>
<dbReference type="Pfam" id="PF00759">
    <property type="entry name" value="Glyco_hydro_9"/>
    <property type="match status" value="1"/>
</dbReference>
<keyword evidence="10" id="KW-0812">Transmembrane</keyword>